<organism evidence="1 2">
    <name type="scientific">Opisthorchis viverrini</name>
    <name type="common">Southeast Asian liver fluke</name>
    <dbReference type="NCBI Taxonomy" id="6198"/>
    <lineage>
        <taxon>Eukaryota</taxon>
        <taxon>Metazoa</taxon>
        <taxon>Spiralia</taxon>
        <taxon>Lophotrochozoa</taxon>
        <taxon>Platyhelminthes</taxon>
        <taxon>Trematoda</taxon>
        <taxon>Digenea</taxon>
        <taxon>Opisthorchiida</taxon>
        <taxon>Opisthorchiata</taxon>
        <taxon>Opisthorchiidae</taxon>
        <taxon>Opisthorchis</taxon>
    </lineage>
</organism>
<keyword evidence="2" id="KW-1185">Reference proteome</keyword>
<dbReference type="CTD" id="20325012"/>
<evidence type="ECO:0000313" key="2">
    <source>
        <dbReference type="Proteomes" id="UP000054324"/>
    </source>
</evidence>
<accession>A0A074Z142</accession>
<protein>
    <submittedName>
        <fullName evidence="1">Uncharacterized protein</fullName>
    </submittedName>
</protein>
<proteinExistence type="predicted"/>
<dbReference type="AlphaFoldDB" id="A0A074Z142"/>
<sequence>MPFQCLAAMPPKGSTRHEILPGCPMQRSGSNYGPFGHHLAPSVVEAISIGLRSPFMYCQKHCTQTVQLNLKVQHSHQVVVDPQPETPNKSVRRVNTGRQACDEKVTLDNKLSATRDQQDGPMRTVPFEKSVAGKI</sequence>
<name>A0A074Z142_OPIVI</name>
<dbReference type="GeneID" id="20325012"/>
<dbReference type="RefSeq" id="XP_009175593.1">
    <property type="nucleotide sequence ID" value="XM_009177329.1"/>
</dbReference>
<reference evidence="1 2" key="1">
    <citation type="submission" date="2013-11" db="EMBL/GenBank/DDBJ databases">
        <title>Opisthorchis viverrini - life in the bile duct.</title>
        <authorList>
            <person name="Young N.D."/>
            <person name="Nagarajan N."/>
            <person name="Lin S.J."/>
            <person name="Korhonen P.K."/>
            <person name="Jex A.R."/>
            <person name="Hall R.S."/>
            <person name="Safavi-Hemami H."/>
            <person name="Kaewkong W."/>
            <person name="Bertrand D."/>
            <person name="Gao S."/>
            <person name="Seet Q."/>
            <person name="Wongkham S."/>
            <person name="Teh B.T."/>
            <person name="Wongkham C."/>
            <person name="Intapan P.M."/>
            <person name="Maleewong W."/>
            <person name="Yang X."/>
            <person name="Hu M."/>
            <person name="Wang Z."/>
            <person name="Hofmann A."/>
            <person name="Sternberg P.W."/>
            <person name="Tan P."/>
            <person name="Wang J."/>
            <person name="Gasser R.B."/>
        </authorList>
    </citation>
    <scope>NUCLEOTIDE SEQUENCE [LARGE SCALE GENOMIC DNA]</scope>
</reference>
<dbReference type="EMBL" id="KL597034">
    <property type="protein sequence ID" value="KER20653.1"/>
    <property type="molecule type" value="Genomic_DNA"/>
</dbReference>
<gene>
    <name evidence="1" type="ORF">T265_10844</name>
</gene>
<dbReference type="KEGG" id="ovi:T265_10844"/>
<evidence type="ECO:0000313" key="1">
    <source>
        <dbReference type="EMBL" id="KER20653.1"/>
    </source>
</evidence>
<dbReference type="Proteomes" id="UP000054324">
    <property type="component" value="Unassembled WGS sequence"/>
</dbReference>